<evidence type="ECO:0000313" key="5">
    <source>
        <dbReference type="Proteomes" id="UP000199600"/>
    </source>
</evidence>
<accession>A0A1A8Y1C9</accession>
<sequence length="163" mass="17783">MNSQRLYFPLALLFLVAIPAQAAVMYQCVDESGHKSFSNMKSATKGAKCTAMDLGPASAPAAKGATKTPTPTNFPKVEENTQRARDTDRLRILEGELDAEKRNLAQAQKDLAEQEATTLPSERMQGGGISGGKVAERVQPFKDKVALHERNIEAIQKEISKLR</sequence>
<gene>
    <name evidence="4" type="ORF">PROAA_640002</name>
</gene>
<evidence type="ECO:0000259" key="3">
    <source>
        <dbReference type="Pfam" id="PF13511"/>
    </source>
</evidence>
<feature type="region of interest" description="Disordered" evidence="1">
    <location>
        <begin position="57"/>
        <end position="87"/>
    </location>
</feature>
<feature type="region of interest" description="Disordered" evidence="1">
    <location>
        <begin position="109"/>
        <end position="135"/>
    </location>
</feature>
<keyword evidence="2" id="KW-0732">Signal</keyword>
<dbReference type="EMBL" id="FLQY01000367">
    <property type="protein sequence ID" value="SBT10746.1"/>
    <property type="molecule type" value="Genomic_DNA"/>
</dbReference>
<evidence type="ECO:0000256" key="1">
    <source>
        <dbReference type="SAM" id="MobiDB-lite"/>
    </source>
</evidence>
<feature type="compositionally biased region" description="Low complexity" evidence="1">
    <location>
        <begin position="57"/>
        <end position="71"/>
    </location>
</feature>
<dbReference type="AlphaFoldDB" id="A0A1A8Y1C9"/>
<dbReference type="Proteomes" id="UP000199600">
    <property type="component" value="Unassembled WGS sequence"/>
</dbReference>
<evidence type="ECO:0000256" key="2">
    <source>
        <dbReference type="SAM" id="SignalP"/>
    </source>
</evidence>
<feature type="chain" id="PRO_5008381924" description="DUF4124 domain-containing protein" evidence="2">
    <location>
        <begin position="23"/>
        <end position="163"/>
    </location>
</feature>
<feature type="domain" description="DUF4124" evidence="3">
    <location>
        <begin position="12"/>
        <end position="62"/>
    </location>
</feature>
<dbReference type="RefSeq" id="WP_186412334.1">
    <property type="nucleotide sequence ID" value="NZ_FLQY01000367.1"/>
</dbReference>
<feature type="signal peptide" evidence="2">
    <location>
        <begin position="1"/>
        <end position="22"/>
    </location>
</feature>
<proteinExistence type="predicted"/>
<dbReference type="InterPro" id="IPR025392">
    <property type="entry name" value="DUF4124"/>
</dbReference>
<keyword evidence="5" id="KW-1185">Reference proteome</keyword>
<evidence type="ECO:0000313" key="4">
    <source>
        <dbReference type="EMBL" id="SBT10746.1"/>
    </source>
</evidence>
<feature type="compositionally biased region" description="Basic and acidic residues" evidence="1">
    <location>
        <begin position="76"/>
        <end position="87"/>
    </location>
</feature>
<organism evidence="4 5">
    <name type="scientific">Candidatus Propionivibrio aalborgensis</name>
    <dbReference type="NCBI Taxonomy" id="1860101"/>
    <lineage>
        <taxon>Bacteria</taxon>
        <taxon>Pseudomonadati</taxon>
        <taxon>Pseudomonadota</taxon>
        <taxon>Betaproteobacteria</taxon>
        <taxon>Rhodocyclales</taxon>
        <taxon>Rhodocyclaceae</taxon>
        <taxon>Propionivibrio</taxon>
    </lineage>
</organism>
<reference evidence="4 5" key="1">
    <citation type="submission" date="2016-06" db="EMBL/GenBank/DDBJ databases">
        <authorList>
            <person name="Kjaerup R.B."/>
            <person name="Dalgaard T.S."/>
            <person name="Juul-Madsen H.R."/>
        </authorList>
    </citation>
    <scope>NUCLEOTIDE SEQUENCE [LARGE SCALE GENOMIC DNA]</scope>
    <source>
        <strain evidence="4">2</strain>
    </source>
</reference>
<protein>
    <recommendedName>
        <fullName evidence="3">DUF4124 domain-containing protein</fullName>
    </recommendedName>
</protein>
<name>A0A1A8Y1C9_9RHOO</name>
<dbReference type="Pfam" id="PF13511">
    <property type="entry name" value="DUF4124"/>
    <property type="match status" value="1"/>
</dbReference>